<keyword evidence="3" id="KW-1185">Reference proteome</keyword>
<comment type="caution">
    <text evidence="2">The sequence shown here is derived from an EMBL/GenBank/DDBJ whole genome shotgun (WGS) entry which is preliminary data.</text>
</comment>
<feature type="compositionally biased region" description="Basic and acidic residues" evidence="1">
    <location>
        <begin position="30"/>
        <end position="40"/>
    </location>
</feature>
<dbReference type="AlphaFoldDB" id="A0A401YT80"/>
<feature type="compositionally biased region" description="Gly residues" evidence="1">
    <location>
        <begin position="42"/>
        <end position="55"/>
    </location>
</feature>
<organism evidence="2 3">
    <name type="scientific">Embleya hyalina</name>
    <dbReference type="NCBI Taxonomy" id="516124"/>
    <lineage>
        <taxon>Bacteria</taxon>
        <taxon>Bacillati</taxon>
        <taxon>Actinomycetota</taxon>
        <taxon>Actinomycetes</taxon>
        <taxon>Kitasatosporales</taxon>
        <taxon>Streptomycetaceae</taxon>
        <taxon>Embleya</taxon>
    </lineage>
</organism>
<dbReference type="EMBL" id="BIFH01000025">
    <property type="protein sequence ID" value="GCD97827.1"/>
    <property type="molecule type" value="Genomic_DNA"/>
</dbReference>
<accession>A0A401YT80</accession>
<feature type="region of interest" description="Disordered" evidence="1">
    <location>
        <begin position="26"/>
        <end position="71"/>
    </location>
</feature>
<sequence>MSRGAVGMVGVEGDAGFGSVEQVIGVVESEPSRRPDRRGPEGVIGVGEGPRGDGVGNSHCKTDARPSAGIS</sequence>
<evidence type="ECO:0000256" key="1">
    <source>
        <dbReference type="SAM" id="MobiDB-lite"/>
    </source>
</evidence>
<proteinExistence type="predicted"/>
<protein>
    <submittedName>
        <fullName evidence="2">Uncharacterized protein</fullName>
    </submittedName>
</protein>
<name>A0A401YT80_9ACTN</name>
<reference evidence="2 3" key="1">
    <citation type="submission" date="2018-12" db="EMBL/GenBank/DDBJ databases">
        <title>Draft genome sequence of Embleya hyalina NBRC 13850T.</title>
        <authorList>
            <person name="Komaki H."/>
            <person name="Hosoyama A."/>
            <person name="Kimura A."/>
            <person name="Ichikawa N."/>
            <person name="Tamura T."/>
        </authorList>
    </citation>
    <scope>NUCLEOTIDE SEQUENCE [LARGE SCALE GENOMIC DNA]</scope>
    <source>
        <strain evidence="2 3">NBRC 13850</strain>
    </source>
</reference>
<evidence type="ECO:0000313" key="2">
    <source>
        <dbReference type="EMBL" id="GCD97827.1"/>
    </source>
</evidence>
<evidence type="ECO:0000313" key="3">
    <source>
        <dbReference type="Proteomes" id="UP000286931"/>
    </source>
</evidence>
<dbReference type="Proteomes" id="UP000286931">
    <property type="component" value="Unassembled WGS sequence"/>
</dbReference>
<gene>
    <name evidence="2" type="ORF">EHYA_05524</name>
</gene>